<dbReference type="InterPro" id="IPR020846">
    <property type="entry name" value="MFS_dom"/>
</dbReference>
<evidence type="ECO:0000256" key="6">
    <source>
        <dbReference type="SAM" id="Phobius"/>
    </source>
</evidence>
<feature type="domain" description="Major facilitator superfamily (MFS) profile" evidence="7">
    <location>
        <begin position="77"/>
        <end position="554"/>
    </location>
</feature>
<keyword evidence="2 6" id="KW-0812">Transmembrane</keyword>
<feature type="transmembrane region" description="Helical" evidence="6">
    <location>
        <begin position="408"/>
        <end position="428"/>
    </location>
</feature>
<dbReference type="InterPro" id="IPR036259">
    <property type="entry name" value="MFS_trans_sf"/>
</dbReference>
<evidence type="ECO:0000259" key="7">
    <source>
        <dbReference type="PROSITE" id="PS50850"/>
    </source>
</evidence>
<keyword evidence="3 6" id="KW-1133">Transmembrane helix</keyword>
<feature type="transmembrane region" description="Helical" evidence="6">
    <location>
        <begin position="440"/>
        <end position="461"/>
    </location>
</feature>
<dbReference type="Pfam" id="PF07690">
    <property type="entry name" value="MFS_1"/>
    <property type="match status" value="1"/>
</dbReference>
<feature type="transmembrane region" description="Helical" evidence="6">
    <location>
        <begin position="378"/>
        <end position="399"/>
    </location>
</feature>
<dbReference type="Gene3D" id="1.20.1250.20">
    <property type="entry name" value="MFS general substrate transporter like domains"/>
    <property type="match status" value="1"/>
</dbReference>
<comment type="subcellular location">
    <subcellularLocation>
        <location evidence="1">Membrane</location>
        <topology evidence="1">Multi-pass membrane protein</topology>
    </subcellularLocation>
</comment>
<feature type="transmembrane region" description="Helical" evidence="6">
    <location>
        <begin position="342"/>
        <end position="366"/>
    </location>
</feature>
<feature type="transmembrane region" description="Helical" evidence="6">
    <location>
        <begin position="74"/>
        <end position="100"/>
    </location>
</feature>
<evidence type="ECO:0000256" key="2">
    <source>
        <dbReference type="ARBA" id="ARBA00022692"/>
    </source>
</evidence>
<keyword evidence="9" id="KW-1185">Reference proteome</keyword>
<feature type="transmembrane region" description="Helical" evidence="6">
    <location>
        <begin position="112"/>
        <end position="130"/>
    </location>
</feature>
<dbReference type="PROSITE" id="PS00216">
    <property type="entry name" value="SUGAR_TRANSPORT_1"/>
    <property type="match status" value="1"/>
</dbReference>
<feature type="transmembrane region" description="Helical" evidence="6">
    <location>
        <begin position="473"/>
        <end position="493"/>
    </location>
</feature>
<accession>A0A0C3CF40</accession>
<dbReference type="Gene3D" id="1.20.1720.10">
    <property type="entry name" value="Multidrug resistance protein D"/>
    <property type="match status" value="1"/>
</dbReference>
<proteinExistence type="predicted"/>
<evidence type="ECO:0000256" key="3">
    <source>
        <dbReference type="ARBA" id="ARBA00022989"/>
    </source>
</evidence>
<feature type="compositionally biased region" description="Low complexity" evidence="5">
    <location>
        <begin position="1"/>
        <end position="19"/>
    </location>
</feature>
<gene>
    <name evidence="8" type="ORF">OIDMADRAFT_130987</name>
</gene>
<dbReference type="PROSITE" id="PS50850">
    <property type="entry name" value="MFS"/>
    <property type="match status" value="1"/>
</dbReference>
<feature type="transmembrane region" description="Helical" evidence="6">
    <location>
        <begin position="271"/>
        <end position="291"/>
    </location>
</feature>
<dbReference type="OrthoDB" id="6770063at2759"/>
<dbReference type="HOGENOM" id="CLU_000960_22_3_1"/>
<dbReference type="PANTHER" id="PTHR23501">
    <property type="entry name" value="MAJOR FACILITATOR SUPERFAMILY"/>
    <property type="match status" value="1"/>
</dbReference>
<dbReference type="AlphaFoldDB" id="A0A0C3CF40"/>
<dbReference type="PANTHER" id="PTHR23501:SF33">
    <property type="entry name" value="MAJOR FACILITATOR SUPERFAMILY (MFS) PROFILE DOMAIN-CONTAINING PROTEIN"/>
    <property type="match status" value="1"/>
</dbReference>
<feature type="transmembrane region" description="Helical" evidence="6">
    <location>
        <begin position="172"/>
        <end position="195"/>
    </location>
</feature>
<evidence type="ECO:0000256" key="5">
    <source>
        <dbReference type="SAM" id="MobiDB-lite"/>
    </source>
</evidence>
<organism evidence="8 9">
    <name type="scientific">Oidiodendron maius (strain Zn)</name>
    <dbReference type="NCBI Taxonomy" id="913774"/>
    <lineage>
        <taxon>Eukaryota</taxon>
        <taxon>Fungi</taxon>
        <taxon>Dikarya</taxon>
        <taxon>Ascomycota</taxon>
        <taxon>Pezizomycotina</taxon>
        <taxon>Leotiomycetes</taxon>
        <taxon>Leotiomycetes incertae sedis</taxon>
        <taxon>Myxotrichaceae</taxon>
        <taxon>Oidiodendron</taxon>
    </lineage>
</organism>
<dbReference type="InterPro" id="IPR011701">
    <property type="entry name" value="MFS"/>
</dbReference>
<keyword evidence="4 6" id="KW-0472">Membrane</keyword>
<dbReference type="EMBL" id="KN832882">
    <property type="protein sequence ID" value="KIM97553.1"/>
    <property type="molecule type" value="Genomic_DNA"/>
</dbReference>
<reference evidence="9" key="2">
    <citation type="submission" date="2015-01" db="EMBL/GenBank/DDBJ databases">
        <title>Evolutionary Origins and Diversification of the Mycorrhizal Mutualists.</title>
        <authorList>
            <consortium name="DOE Joint Genome Institute"/>
            <consortium name="Mycorrhizal Genomics Consortium"/>
            <person name="Kohler A."/>
            <person name="Kuo A."/>
            <person name="Nagy L.G."/>
            <person name="Floudas D."/>
            <person name="Copeland A."/>
            <person name="Barry K.W."/>
            <person name="Cichocki N."/>
            <person name="Veneault-Fourrey C."/>
            <person name="LaButti K."/>
            <person name="Lindquist E.A."/>
            <person name="Lipzen A."/>
            <person name="Lundell T."/>
            <person name="Morin E."/>
            <person name="Murat C."/>
            <person name="Riley R."/>
            <person name="Ohm R."/>
            <person name="Sun H."/>
            <person name="Tunlid A."/>
            <person name="Henrissat B."/>
            <person name="Grigoriev I.V."/>
            <person name="Hibbett D.S."/>
            <person name="Martin F."/>
        </authorList>
    </citation>
    <scope>NUCLEOTIDE SEQUENCE [LARGE SCALE GENOMIC DNA]</scope>
    <source>
        <strain evidence="9">Zn</strain>
    </source>
</reference>
<dbReference type="GO" id="GO:0015174">
    <property type="term" value="F:basic amino acid transmembrane transporter activity"/>
    <property type="evidence" value="ECO:0007669"/>
    <property type="project" value="TreeGrafter"/>
</dbReference>
<protein>
    <recommendedName>
        <fullName evidence="7">Major facilitator superfamily (MFS) profile domain-containing protein</fullName>
    </recommendedName>
</protein>
<dbReference type="InParanoid" id="A0A0C3CF40"/>
<evidence type="ECO:0000256" key="1">
    <source>
        <dbReference type="ARBA" id="ARBA00004141"/>
    </source>
</evidence>
<dbReference type="InterPro" id="IPR005829">
    <property type="entry name" value="Sugar_transporter_CS"/>
</dbReference>
<dbReference type="GO" id="GO:0000329">
    <property type="term" value="C:fungal-type vacuole membrane"/>
    <property type="evidence" value="ECO:0007669"/>
    <property type="project" value="TreeGrafter"/>
</dbReference>
<dbReference type="SUPFAM" id="SSF103473">
    <property type="entry name" value="MFS general substrate transporter"/>
    <property type="match status" value="1"/>
</dbReference>
<dbReference type="Proteomes" id="UP000054321">
    <property type="component" value="Unassembled WGS sequence"/>
</dbReference>
<evidence type="ECO:0000313" key="9">
    <source>
        <dbReference type="Proteomes" id="UP000054321"/>
    </source>
</evidence>
<sequence length="554" mass="58860">MGDIQSSYSSETSPGSTETLAEDAPLLTAATSPNTDLGYKAITTVTTSERLSNEENGLVEEESFREGDPKSKNVFAIIGLLLIGVFVSNADATLVIATYASISSEFGALKNAAWLTTSYTLAICAVQGIVGKLSDIYGRKAVLLVSYVGFAFGSVLTGMAQSMWQAVAGRVVSGLGGAGMVVIVSVLITDLVPLIEVATWRSYVNVLATLGRSTGGPLGGFLADTVGWRWSFIGQAPLFLLAFVLICLKLPSQLPTQHSQIKGQPSKLRRIDFIGAILLALTIVTFLSALSLGGQDMNWIDPLILSLAAASSVLGSLFILWEIKFAFEPIFPPALVIQRDVATSYAISAFQTGAQVSMLFSVPLYFRITTNASNTQAGAYLFPSVLGNAIGGIIAGYVIRRTAKYKTLIVLATFSSCVSYFLLIVRWHENISVWEVLETFPGGFGTGIVGSGIFIALTSSVEHKDIAMATGGMYLGSAFGMMTGIAVSTSVQLTSLRRLLVERLQGPGSEKVRSQPIISSVISDISTISSLAEPIQKVVVESYVKSLEYSHGKS</sequence>
<feature type="transmembrane region" description="Helical" evidence="6">
    <location>
        <begin position="202"/>
        <end position="222"/>
    </location>
</feature>
<feature type="region of interest" description="Disordered" evidence="5">
    <location>
        <begin position="1"/>
        <end position="23"/>
    </location>
</feature>
<feature type="transmembrane region" description="Helical" evidence="6">
    <location>
        <begin position="228"/>
        <end position="250"/>
    </location>
</feature>
<feature type="transmembrane region" description="Helical" evidence="6">
    <location>
        <begin position="142"/>
        <end position="160"/>
    </location>
</feature>
<evidence type="ECO:0000256" key="4">
    <source>
        <dbReference type="ARBA" id="ARBA00023136"/>
    </source>
</evidence>
<name>A0A0C3CF40_OIDMZ</name>
<feature type="transmembrane region" description="Helical" evidence="6">
    <location>
        <begin position="303"/>
        <end position="321"/>
    </location>
</feature>
<evidence type="ECO:0000313" key="8">
    <source>
        <dbReference type="EMBL" id="KIM97553.1"/>
    </source>
</evidence>
<reference evidence="8 9" key="1">
    <citation type="submission" date="2014-04" db="EMBL/GenBank/DDBJ databases">
        <authorList>
            <consortium name="DOE Joint Genome Institute"/>
            <person name="Kuo A."/>
            <person name="Martino E."/>
            <person name="Perotto S."/>
            <person name="Kohler A."/>
            <person name="Nagy L.G."/>
            <person name="Floudas D."/>
            <person name="Copeland A."/>
            <person name="Barry K.W."/>
            <person name="Cichocki N."/>
            <person name="Veneault-Fourrey C."/>
            <person name="LaButti K."/>
            <person name="Lindquist E.A."/>
            <person name="Lipzen A."/>
            <person name="Lundell T."/>
            <person name="Morin E."/>
            <person name="Murat C."/>
            <person name="Sun H."/>
            <person name="Tunlid A."/>
            <person name="Henrissat B."/>
            <person name="Grigoriev I.V."/>
            <person name="Hibbett D.S."/>
            <person name="Martin F."/>
            <person name="Nordberg H.P."/>
            <person name="Cantor M.N."/>
            <person name="Hua S.X."/>
        </authorList>
    </citation>
    <scope>NUCLEOTIDE SEQUENCE [LARGE SCALE GENOMIC DNA]</scope>
    <source>
        <strain evidence="8 9">Zn</strain>
    </source>
</reference>